<keyword evidence="4" id="KW-1185">Reference proteome</keyword>
<keyword evidence="1" id="KW-0812">Transmembrane</keyword>
<feature type="domain" description="DUF1648" evidence="2">
    <location>
        <begin position="16"/>
        <end position="54"/>
    </location>
</feature>
<keyword evidence="1" id="KW-0472">Membrane</keyword>
<feature type="transmembrane region" description="Helical" evidence="1">
    <location>
        <begin position="58"/>
        <end position="76"/>
    </location>
</feature>
<protein>
    <submittedName>
        <fullName evidence="3">DUF1648 domain-containing protein</fullName>
    </submittedName>
</protein>
<dbReference type="Proteomes" id="UP000515369">
    <property type="component" value="Chromosome"/>
</dbReference>
<dbReference type="AlphaFoldDB" id="A0A7G5GN96"/>
<proteinExistence type="predicted"/>
<name>A0A7G5GN96_9BACT</name>
<dbReference type="Pfam" id="PF07853">
    <property type="entry name" value="DUF1648"/>
    <property type="match status" value="1"/>
</dbReference>
<feature type="transmembrane region" description="Helical" evidence="1">
    <location>
        <begin position="119"/>
        <end position="136"/>
    </location>
</feature>
<feature type="transmembrane region" description="Helical" evidence="1">
    <location>
        <begin position="88"/>
        <end position="107"/>
    </location>
</feature>
<reference evidence="3 4" key="1">
    <citation type="submission" date="2020-07" db="EMBL/GenBank/DDBJ databases">
        <title>Spirosoma foliorum sp. nov., isolated from the leaves on the Nejang mountain Korea, Republic of.</title>
        <authorList>
            <person name="Ho H."/>
            <person name="Lee Y.-J."/>
            <person name="Nurcahyanto D.-A."/>
            <person name="Kim S.-G."/>
        </authorList>
    </citation>
    <scope>NUCLEOTIDE SEQUENCE [LARGE SCALE GENOMIC DNA]</scope>
    <source>
        <strain evidence="3 4">PL0136</strain>
    </source>
</reference>
<dbReference type="InterPro" id="IPR012867">
    <property type="entry name" value="DUF1648"/>
</dbReference>
<gene>
    <name evidence="3" type="ORF">H3H32_20205</name>
</gene>
<feature type="transmembrane region" description="Helical" evidence="1">
    <location>
        <begin position="167"/>
        <end position="186"/>
    </location>
</feature>
<feature type="transmembrane region" description="Helical" evidence="1">
    <location>
        <begin position="7"/>
        <end position="26"/>
    </location>
</feature>
<evidence type="ECO:0000259" key="2">
    <source>
        <dbReference type="Pfam" id="PF07853"/>
    </source>
</evidence>
<evidence type="ECO:0000256" key="1">
    <source>
        <dbReference type="SAM" id="Phobius"/>
    </source>
</evidence>
<dbReference type="EMBL" id="CP059732">
    <property type="protein sequence ID" value="QMW00338.1"/>
    <property type="molecule type" value="Genomic_DNA"/>
</dbReference>
<accession>A0A7G5GN96</accession>
<evidence type="ECO:0000313" key="4">
    <source>
        <dbReference type="Proteomes" id="UP000515369"/>
    </source>
</evidence>
<evidence type="ECO:0000313" key="3">
    <source>
        <dbReference type="EMBL" id="QMW00338.1"/>
    </source>
</evidence>
<keyword evidence="1" id="KW-1133">Transmembrane helix</keyword>
<dbReference type="KEGG" id="sfol:H3H32_20205"/>
<sequence>MTVRIKRIYQILSATLIVLPILVLLGNWERLPDQLPIHFDQFGQADQFGTRYQWLTGISWSILVLSTIRIVFLNLISRQPGIGRSQLVKLYLSTAVLMMGASILLIGQGIWQKPLYQEWLPILFFLFGSSFIYYGVPAELPTEPFKPKQANQLLVQQLAIRQRVHSLTRLVTIRVNLLAGLVMFFVRWQDRWSVGILANLLVYVFIAGYSFYQRRQLNEV</sequence>
<feature type="transmembrane region" description="Helical" evidence="1">
    <location>
        <begin position="192"/>
        <end position="212"/>
    </location>
</feature>
<organism evidence="3 4">
    <name type="scientific">Spirosoma foliorum</name>
    <dbReference type="NCBI Taxonomy" id="2710596"/>
    <lineage>
        <taxon>Bacteria</taxon>
        <taxon>Pseudomonadati</taxon>
        <taxon>Bacteroidota</taxon>
        <taxon>Cytophagia</taxon>
        <taxon>Cytophagales</taxon>
        <taxon>Cytophagaceae</taxon>
        <taxon>Spirosoma</taxon>
    </lineage>
</organism>